<evidence type="ECO:0000313" key="2">
    <source>
        <dbReference type="Proteomes" id="UP000177785"/>
    </source>
</evidence>
<dbReference type="EMBL" id="MHNL01000032">
    <property type="protein sequence ID" value="OGZ43623.1"/>
    <property type="molecule type" value="Genomic_DNA"/>
</dbReference>
<sequence>MTPCRKLVRDRIPEIIAVAGDACKTRILDDVEYRAELLKKLTEEAAEVLRTNGDKDELIKELADVLEVLEYIILAHGVRRDDIERVHMERKASRGGFEKKIFLEYTE</sequence>
<dbReference type="Gene3D" id="1.10.287.1080">
    <property type="entry name" value="MazG-like"/>
    <property type="match status" value="1"/>
</dbReference>
<dbReference type="Pfam" id="PF01503">
    <property type="entry name" value="PRA-PH"/>
    <property type="match status" value="1"/>
</dbReference>
<gene>
    <name evidence="1" type="ORF">A2756_04940</name>
</gene>
<accession>A0A1G2FZW2</accession>
<reference evidence="1 2" key="1">
    <citation type="journal article" date="2016" name="Nat. Commun.">
        <title>Thousands of microbial genomes shed light on interconnected biogeochemical processes in an aquifer system.</title>
        <authorList>
            <person name="Anantharaman K."/>
            <person name="Brown C.T."/>
            <person name="Hug L.A."/>
            <person name="Sharon I."/>
            <person name="Castelle C.J."/>
            <person name="Probst A.J."/>
            <person name="Thomas B.C."/>
            <person name="Singh A."/>
            <person name="Wilkins M.J."/>
            <person name="Karaoz U."/>
            <person name="Brodie E.L."/>
            <person name="Williams K.H."/>
            <person name="Hubbard S.S."/>
            <person name="Banfield J.F."/>
        </authorList>
    </citation>
    <scope>NUCLEOTIDE SEQUENCE [LARGE SCALE GENOMIC DNA]</scope>
</reference>
<comment type="caution">
    <text evidence="1">The sequence shown here is derived from an EMBL/GenBank/DDBJ whole genome shotgun (WGS) entry which is preliminary data.</text>
</comment>
<evidence type="ECO:0000313" key="1">
    <source>
        <dbReference type="EMBL" id="OGZ43623.1"/>
    </source>
</evidence>
<protein>
    <submittedName>
        <fullName evidence="1">Uncharacterized protein</fullName>
    </submittedName>
</protein>
<proteinExistence type="predicted"/>
<dbReference type="AlphaFoldDB" id="A0A1G2FZW2"/>
<dbReference type="Proteomes" id="UP000177785">
    <property type="component" value="Unassembled WGS sequence"/>
</dbReference>
<dbReference type="InterPro" id="IPR038735">
    <property type="entry name" value="MSMEG_1276-like_NTP-PPase_dom"/>
</dbReference>
<dbReference type="CDD" id="cd11532">
    <property type="entry name" value="NTP-PPase_COG4997"/>
    <property type="match status" value="1"/>
</dbReference>
<dbReference type="SUPFAM" id="SSF101386">
    <property type="entry name" value="all-alpha NTP pyrophosphatases"/>
    <property type="match status" value="1"/>
</dbReference>
<name>A0A1G2FZW2_9BACT</name>
<organism evidence="1 2">
    <name type="scientific">Candidatus Ryanbacteria bacterium RIFCSPHIGHO2_01_FULL_48_27</name>
    <dbReference type="NCBI Taxonomy" id="1802115"/>
    <lineage>
        <taxon>Bacteria</taxon>
        <taxon>Candidatus Ryaniibacteriota</taxon>
    </lineage>
</organism>
<dbReference type="STRING" id="1802115.A2756_04940"/>
<dbReference type="InterPro" id="IPR021130">
    <property type="entry name" value="PRib-ATP_PPHydrolase-like"/>
</dbReference>